<sequence length="147" mass="16790">MEIQDDSNPMHIELGQFYPHAPDRVWRAFTDAAVVQEWFLQSVGYSVAKGTEFMFLIPAEPPAEIACTVVEAVSAAQLTWSWRDMRSAVPVDWPVSWSVDAHGRGTQLLLRQRGFDPDDRRQKMARNAMERFWRTPFAQLGPVLDAL</sequence>
<protein>
    <submittedName>
        <fullName evidence="3">Activator of Hsp90 ATPase 1 family protein</fullName>
    </submittedName>
</protein>
<proteinExistence type="inferred from homology"/>
<reference evidence="3 4" key="1">
    <citation type="journal article" date="2013" name="Genome Announc.">
        <title>Draft Genome Sequence of a Benzothiophene-Desulfurizing Bacterium, Gordona terrae Strain C-6.</title>
        <authorList>
            <person name="Wang W."/>
            <person name="Ma T."/>
            <person name="Ren Y."/>
            <person name="Li G."/>
        </authorList>
    </citation>
    <scope>NUCLEOTIDE SEQUENCE [LARGE SCALE GENOMIC DNA]</scope>
    <source>
        <strain evidence="3 4">C-6</strain>
    </source>
</reference>
<comment type="caution">
    <text evidence="3">The sequence shown here is derived from an EMBL/GenBank/DDBJ whole genome shotgun (WGS) entry which is preliminary data.</text>
</comment>
<organism evidence="3 4">
    <name type="scientific">Gordonia terrae C-6</name>
    <dbReference type="NCBI Taxonomy" id="1316928"/>
    <lineage>
        <taxon>Bacteria</taxon>
        <taxon>Bacillati</taxon>
        <taxon>Actinomycetota</taxon>
        <taxon>Actinomycetes</taxon>
        <taxon>Mycobacteriales</taxon>
        <taxon>Gordoniaceae</taxon>
        <taxon>Gordonia</taxon>
    </lineage>
</organism>
<feature type="domain" description="Activator of Hsp90 ATPase homologue 1/2-like C-terminal" evidence="2">
    <location>
        <begin position="21"/>
        <end position="133"/>
    </location>
</feature>
<dbReference type="CDD" id="cd07814">
    <property type="entry name" value="SRPBCC_CalC_Aha1-like"/>
    <property type="match status" value="1"/>
</dbReference>
<dbReference type="EMBL" id="AQPW01000049">
    <property type="protein sequence ID" value="EON30567.1"/>
    <property type="molecule type" value="Genomic_DNA"/>
</dbReference>
<dbReference type="PATRIC" id="fig|1316928.3.peg.4461"/>
<accession>R7Y3J7</accession>
<evidence type="ECO:0000256" key="1">
    <source>
        <dbReference type="ARBA" id="ARBA00006817"/>
    </source>
</evidence>
<dbReference type="AlphaFoldDB" id="R7Y3J7"/>
<dbReference type="OrthoDB" id="9803476at2"/>
<dbReference type="Gene3D" id="3.30.530.20">
    <property type="match status" value="1"/>
</dbReference>
<comment type="similarity">
    <text evidence="1">Belongs to the AHA1 family.</text>
</comment>
<evidence type="ECO:0000313" key="3">
    <source>
        <dbReference type="EMBL" id="EON30567.1"/>
    </source>
</evidence>
<dbReference type="Pfam" id="PF08327">
    <property type="entry name" value="AHSA1"/>
    <property type="match status" value="1"/>
</dbReference>
<gene>
    <name evidence="3" type="ORF">GTC6_22060</name>
</gene>
<dbReference type="SUPFAM" id="SSF55961">
    <property type="entry name" value="Bet v1-like"/>
    <property type="match status" value="1"/>
</dbReference>
<name>R7Y3J7_9ACTN</name>
<dbReference type="InterPro" id="IPR023393">
    <property type="entry name" value="START-like_dom_sf"/>
</dbReference>
<evidence type="ECO:0000313" key="4">
    <source>
        <dbReference type="Proteomes" id="UP000013569"/>
    </source>
</evidence>
<evidence type="ECO:0000259" key="2">
    <source>
        <dbReference type="Pfam" id="PF08327"/>
    </source>
</evidence>
<dbReference type="Proteomes" id="UP000013569">
    <property type="component" value="Unassembled WGS sequence"/>
</dbReference>
<dbReference type="InterPro" id="IPR013538">
    <property type="entry name" value="ASHA1/2-like_C"/>
</dbReference>
<dbReference type="RefSeq" id="WP_010844773.1">
    <property type="nucleotide sequence ID" value="NZ_AQPW01000049.1"/>
</dbReference>